<protein>
    <recommendedName>
        <fullName evidence="2">Stage II sporulation protein P</fullName>
    </recommendedName>
</protein>
<reference evidence="1" key="1">
    <citation type="submission" date="2019-08" db="EMBL/GenBank/DDBJ databases">
        <authorList>
            <person name="Kucharzyk K."/>
            <person name="Murdoch R.W."/>
            <person name="Higgins S."/>
            <person name="Loffler F."/>
        </authorList>
    </citation>
    <scope>NUCLEOTIDE SEQUENCE</scope>
</reference>
<comment type="caution">
    <text evidence="1">The sequence shown here is derived from an EMBL/GenBank/DDBJ whole genome shotgun (WGS) entry which is preliminary data.</text>
</comment>
<name>A0A645BAJ3_9ZZZZ</name>
<dbReference type="Pfam" id="PF07454">
    <property type="entry name" value="SpoIIP"/>
    <property type="match status" value="1"/>
</dbReference>
<evidence type="ECO:0000313" key="1">
    <source>
        <dbReference type="EMBL" id="MPM58704.1"/>
    </source>
</evidence>
<accession>A0A645BAJ3</accession>
<proteinExistence type="predicted"/>
<sequence length="388" mass="41506">MNTAVKKRNGPRRLGAMGLAVCTLWGVAVTAGSDTVISAVSALRREISVPLSALQWELGDLGPEDGLSTAAVMTIAESPLLLSARETVAKLLSTEIPDTPQEPVQQTPVEETPLDTTPLPTENIPDNGVPAKTLVPTGGEGYTVSGKVYITNSTDHALTIQNLTAPFDAGLTDEEPQILIMHTHGSEAYTPAPGAEVTYSGNHRTTDTRYNVVAVGDVMAQTFGELGISVLHDRTLYDYPSYSGSYDRSLKAIESYLAQYPSIHFILDVHRDAIEDTDGNEYKVISPVEGAGNAAQVTIVVGSDGSGLSHPNWMENLKLAVALQQDITQLYPTMLRPILLRNSRYNQQATTGSLLLEIGAAGNSPEEAALSGKLFAREMGEFLQAKSK</sequence>
<dbReference type="NCBIfam" id="TIGR02867">
    <property type="entry name" value="spore_II_P"/>
    <property type="match status" value="1"/>
</dbReference>
<gene>
    <name evidence="1" type="ORF">SDC9_105537</name>
</gene>
<organism evidence="1">
    <name type="scientific">bioreactor metagenome</name>
    <dbReference type="NCBI Taxonomy" id="1076179"/>
    <lineage>
        <taxon>unclassified sequences</taxon>
        <taxon>metagenomes</taxon>
        <taxon>ecological metagenomes</taxon>
    </lineage>
</organism>
<dbReference type="InterPro" id="IPR010897">
    <property type="entry name" value="Spore_II_P"/>
</dbReference>
<evidence type="ECO:0008006" key="2">
    <source>
        <dbReference type="Google" id="ProtNLM"/>
    </source>
</evidence>
<dbReference type="EMBL" id="VSSQ01016911">
    <property type="protein sequence ID" value="MPM58704.1"/>
    <property type="molecule type" value="Genomic_DNA"/>
</dbReference>
<dbReference type="AlphaFoldDB" id="A0A645BAJ3"/>